<evidence type="ECO:0000256" key="11">
    <source>
        <dbReference type="SAM" id="Phobius"/>
    </source>
</evidence>
<dbReference type="SMART" id="SM00304">
    <property type="entry name" value="HAMP"/>
    <property type="match status" value="1"/>
</dbReference>
<protein>
    <recommendedName>
        <fullName evidence="3">histidine kinase</fullName>
        <ecNumber evidence="3">2.7.13.3</ecNumber>
    </recommendedName>
</protein>
<dbReference type="FunFam" id="3.30.565.10:FF:000006">
    <property type="entry name" value="Sensor histidine kinase WalK"/>
    <property type="match status" value="1"/>
</dbReference>
<dbReference type="InterPro" id="IPR003594">
    <property type="entry name" value="HATPase_dom"/>
</dbReference>
<evidence type="ECO:0000256" key="9">
    <source>
        <dbReference type="ARBA" id="ARBA00023012"/>
    </source>
</evidence>
<evidence type="ECO:0000256" key="6">
    <source>
        <dbReference type="ARBA" id="ARBA00022692"/>
    </source>
</evidence>
<evidence type="ECO:0000259" key="12">
    <source>
        <dbReference type="PROSITE" id="PS50109"/>
    </source>
</evidence>
<dbReference type="GO" id="GO:0000155">
    <property type="term" value="F:phosphorelay sensor kinase activity"/>
    <property type="evidence" value="ECO:0007669"/>
    <property type="project" value="InterPro"/>
</dbReference>
<dbReference type="SUPFAM" id="SSF55874">
    <property type="entry name" value="ATPase domain of HSP90 chaperone/DNA topoisomerase II/histidine kinase"/>
    <property type="match status" value="1"/>
</dbReference>
<dbReference type="InterPro" id="IPR036097">
    <property type="entry name" value="HisK_dim/P_sf"/>
</dbReference>
<evidence type="ECO:0000256" key="8">
    <source>
        <dbReference type="ARBA" id="ARBA00022989"/>
    </source>
</evidence>
<dbReference type="PANTHER" id="PTHR45528">
    <property type="entry name" value="SENSOR HISTIDINE KINASE CPXA"/>
    <property type="match status" value="1"/>
</dbReference>
<gene>
    <name evidence="14" type="ORF">SAMN02745941_04165</name>
</gene>
<feature type="transmembrane region" description="Helical" evidence="11">
    <location>
        <begin position="50"/>
        <end position="72"/>
    </location>
</feature>
<evidence type="ECO:0000256" key="7">
    <source>
        <dbReference type="ARBA" id="ARBA00022777"/>
    </source>
</evidence>
<comment type="subcellular location">
    <subcellularLocation>
        <location evidence="2">Membrane</location>
        <topology evidence="2">Multi-pass membrane protein</topology>
    </subcellularLocation>
</comment>
<dbReference type="InterPro" id="IPR036890">
    <property type="entry name" value="HATPase_C_sf"/>
</dbReference>
<reference evidence="14 15" key="1">
    <citation type="submission" date="2016-11" db="EMBL/GenBank/DDBJ databases">
        <authorList>
            <person name="Jaros S."/>
            <person name="Januszkiewicz K."/>
            <person name="Wedrychowicz H."/>
        </authorList>
    </citation>
    <scope>NUCLEOTIDE SEQUENCE [LARGE SCALE GENOMIC DNA]</scope>
    <source>
        <strain evidence="14 15">DSM 6191</strain>
    </source>
</reference>
<dbReference type="SUPFAM" id="SSF158472">
    <property type="entry name" value="HAMP domain-like"/>
    <property type="match status" value="1"/>
</dbReference>
<accession>A0A1M6D0F5</accession>
<dbReference type="CDD" id="cd06225">
    <property type="entry name" value="HAMP"/>
    <property type="match status" value="1"/>
</dbReference>
<dbReference type="Gene3D" id="6.10.340.10">
    <property type="match status" value="1"/>
</dbReference>
<dbReference type="Gene3D" id="1.10.287.130">
    <property type="match status" value="1"/>
</dbReference>
<sequence length="357" mass="41482">MKLRMSLKLKLLIETVLSFILTLTYLYVLTIYVFAPYITKNQYILETYRVYYILGIYVITSIGAFILFFLLLSNRHIKYIKYMAKEIKTIASGNLGQQLEVKGKDELAELCVNINFMSKELKDKFEYERELEKNKAELITNISHDLRTPLTPIIAYLDILKNEKFTTKEEVKDYINSSYNLSIKLKTLIDELFEYTKLSSREINLELVEVDICPIINQIIGEYSPMLENKGLKIIPRSFDEEMFVKIDIEKIVRVFENLLSNAEKYSFKPSDILINLGRDKDNILLSISNKGEHLNQDELDKMFEKFYRIDVSRSSKINGSGLGLAISKKIVELHGGEIWAECKEDIITVFIKLPTI</sequence>
<dbReference type="GO" id="GO:0005886">
    <property type="term" value="C:plasma membrane"/>
    <property type="evidence" value="ECO:0007669"/>
    <property type="project" value="TreeGrafter"/>
</dbReference>
<dbReference type="SMART" id="SM00387">
    <property type="entry name" value="HATPase_c"/>
    <property type="match status" value="1"/>
</dbReference>
<evidence type="ECO:0000259" key="13">
    <source>
        <dbReference type="PROSITE" id="PS50885"/>
    </source>
</evidence>
<keyword evidence="6 11" id="KW-0812">Transmembrane</keyword>
<keyword evidence="10 11" id="KW-0472">Membrane</keyword>
<evidence type="ECO:0000256" key="5">
    <source>
        <dbReference type="ARBA" id="ARBA00022679"/>
    </source>
</evidence>
<feature type="transmembrane region" description="Helical" evidence="11">
    <location>
        <begin position="12"/>
        <end position="38"/>
    </location>
</feature>
<dbReference type="RefSeq" id="WP_073022486.1">
    <property type="nucleotide sequence ID" value="NZ_FQXU01000017.1"/>
</dbReference>
<keyword evidence="9" id="KW-0902">Two-component regulatory system</keyword>
<dbReference type="Pfam" id="PF02518">
    <property type="entry name" value="HATPase_c"/>
    <property type="match status" value="1"/>
</dbReference>
<dbReference type="CDD" id="cd00082">
    <property type="entry name" value="HisKA"/>
    <property type="match status" value="1"/>
</dbReference>
<evidence type="ECO:0000313" key="14">
    <source>
        <dbReference type="EMBL" id="SHI66573.1"/>
    </source>
</evidence>
<dbReference type="Proteomes" id="UP000184241">
    <property type="component" value="Unassembled WGS sequence"/>
</dbReference>
<dbReference type="EC" id="2.7.13.3" evidence="3"/>
<dbReference type="SMART" id="SM00388">
    <property type="entry name" value="HisKA"/>
    <property type="match status" value="1"/>
</dbReference>
<dbReference type="InterPro" id="IPR050398">
    <property type="entry name" value="HssS/ArlS-like"/>
</dbReference>
<keyword evidence="7" id="KW-0418">Kinase</keyword>
<dbReference type="InterPro" id="IPR005467">
    <property type="entry name" value="His_kinase_dom"/>
</dbReference>
<evidence type="ECO:0000313" key="15">
    <source>
        <dbReference type="Proteomes" id="UP000184241"/>
    </source>
</evidence>
<dbReference type="PRINTS" id="PR00344">
    <property type="entry name" value="BCTRLSENSOR"/>
</dbReference>
<evidence type="ECO:0000256" key="10">
    <source>
        <dbReference type="ARBA" id="ARBA00023136"/>
    </source>
</evidence>
<dbReference type="Pfam" id="PF00512">
    <property type="entry name" value="HisKA"/>
    <property type="match status" value="1"/>
</dbReference>
<evidence type="ECO:0000256" key="4">
    <source>
        <dbReference type="ARBA" id="ARBA00022553"/>
    </source>
</evidence>
<comment type="catalytic activity">
    <reaction evidence="1">
        <text>ATP + protein L-histidine = ADP + protein N-phospho-L-histidine.</text>
        <dbReference type="EC" id="2.7.13.3"/>
    </reaction>
</comment>
<feature type="domain" description="HAMP" evidence="13">
    <location>
        <begin position="74"/>
        <end position="126"/>
    </location>
</feature>
<dbReference type="Gene3D" id="3.30.565.10">
    <property type="entry name" value="Histidine kinase-like ATPase, C-terminal domain"/>
    <property type="match status" value="1"/>
</dbReference>
<proteinExistence type="predicted"/>
<dbReference type="EMBL" id="FQXU01000017">
    <property type="protein sequence ID" value="SHI66573.1"/>
    <property type="molecule type" value="Genomic_DNA"/>
</dbReference>
<keyword evidence="8 11" id="KW-1133">Transmembrane helix</keyword>
<dbReference type="AlphaFoldDB" id="A0A1M6D0F5"/>
<dbReference type="PROSITE" id="PS50885">
    <property type="entry name" value="HAMP"/>
    <property type="match status" value="1"/>
</dbReference>
<dbReference type="Pfam" id="PF00672">
    <property type="entry name" value="HAMP"/>
    <property type="match status" value="1"/>
</dbReference>
<dbReference type="InterPro" id="IPR003661">
    <property type="entry name" value="HisK_dim/P_dom"/>
</dbReference>
<dbReference type="SUPFAM" id="SSF47384">
    <property type="entry name" value="Homodimeric domain of signal transducing histidine kinase"/>
    <property type="match status" value="1"/>
</dbReference>
<evidence type="ECO:0000256" key="1">
    <source>
        <dbReference type="ARBA" id="ARBA00000085"/>
    </source>
</evidence>
<dbReference type="InterPro" id="IPR004358">
    <property type="entry name" value="Sig_transdc_His_kin-like_C"/>
</dbReference>
<keyword evidence="5" id="KW-0808">Transferase</keyword>
<dbReference type="InterPro" id="IPR003660">
    <property type="entry name" value="HAMP_dom"/>
</dbReference>
<name>A0A1M6D0F5_9CLOT</name>
<organism evidence="14 15">
    <name type="scientific">Clostridium intestinale DSM 6191</name>
    <dbReference type="NCBI Taxonomy" id="1121320"/>
    <lineage>
        <taxon>Bacteria</taxon>
        <taxon>Bacillati</taxon>
        <taxon>Bacillota</taxon>
        <taxon>Clostridia</taxon>
        <taxon>Eubacteriales</taxon>
        <taxon>Clostridiaceae</taxon>
        <taxon>Clostridium</taxon>
    </lineage>
</organism>
<dbReference type="PROSITE" id="PS50109">
    <property type="entry name" value="HIS_KIN"/>
    <property type="match status" value="1"/>
</dbReference>
<evidence type="ECO:0000256" key="2">
    <source>
        <dbReference type="ARBA" id="ARBA00004141"/>
    </source>
</evidence>
<dbReference type="PANTHER" id="PTHR45528:SF8">
    <property type="entry name" value="HISTIDINE KINASE"/>
    <property type="match status" value="1"/>
</dbReference>
<keyword evidence="4" id="KW-0597">Phosphoprotein</keyword>
<evidence type="ECO:0000256" key="3">
    <source>
        <dbReference type="ARBA" id="ARBA00012438"/>
    </source>
</evidence>
<feature type="domain" description="Histidine kinase" evidence="12">
    <location>
        <begin position="141"/>
        <end position="357"/>
    </location>
</feature>